<keyword evidence="2" id="KW-1185">Reference proteome</keyword>
<organism evidence="1">
    <name type="scientific">Haloferax tailed virus 1</name>
    <name type="common">HFTV1</name>
    <dbReference type="NCBI Taxonomy" id="2507575"/>
    <lineage>
        <taxon>Viruses</taxon>
        <taxon>Duplodnaviria</taxon>
        <taxon>Heunggongvirae</taxon>
        <taxon>Uroviricota</taxon>
        <taxon>Caudoviricetes</taxon>
        <taxon>Kirjokansivirales</taxon>
        <taxon>Haloferuviridae</taxon>
        <taxon>Retbasiphovirus</taxon>
        <taxon>Retbasiphovirus hantatum</taxon>
        <taxon>Retbasiphovirus HFTV1</taxon>
    </lineage>
</organism>
<evidence type="ECO:0000313" key="2">
    <source>
        <dbReference type="Proteomes" id="UP000289930"/>
    </source>
</evidence>
<dbReference type="EMBL" id="MG550112">
    <property type="protein sequence ID" value="QAS68841.1"/>
    <property type="molecule type" value="Genomic_DNA"/>
</dbReference>
<reference evidence="1" key="1">
    <citation type="journal article" date="2019" name="Environ. Microbiol.">
        <title>Novel haloarchaeal viruses from Lake Retba infecting Haloferax and Halorubrum species.</title>
        <authorList>
            <person name="Mizuno C.M."/>
            <person name="Prajapati B."/>
            <person name="Lucas-Staat S."/>
            <person name="Sime-Ngando T."/>
            <person name="Forterre P."/>
            <person name="Bamford D.H."/>
            <person name="Prangishvili D."/>
            <person name="Krupovic M."/>
            <person name="Oksanen H.M."/>
        </authorList>
    </citation>
    <scope>NUCLEOTIDE SEQUENCE</scope>
</reference>
<dbReference type="Proteomes" id="UP000289930">
    <property type="component" value="Segment"/>
</dbReference>
<accession>A0A410N6P9</accession>
<gene>
    <name evidence="1" type="ORF">HFTV1-gp08</name>
</gene>
<protein>
    <submittedName>
        <fullName evidence="1">Ada-like Zn-binding domain protein</fullName>
    </submittedName>
</protein>
<proteinExistence type="predicted"/>
<name>A0A410N6P9_HFTV1</name>
<evidence type="ECO:0000313" key="1">
    <source>
        <dbReference type="EMBL" id="QAS68841.1"/>
    </source>
</evidence>
<sequence length="52" mass="5830">MPILIRSKCTGGGRSVYHTDPDCSMAADKSREITPDVLARMDLRQCEWCADE</sequence>